<dbReference type="PROSITE" id="PS50928">
    <property type="entry name" value="ABC_TM1"/>
    <property type="match status" value="1"/>
</dbReference>
<keyword evidence="6 8" id="KW-1133">Transmembrane helix</keyword>
<feature type="transmembrane region" description="Helical" evidence="8">
    <location>
        <begin position="183"/>
        <end position="203"/>
    </location>
</feature>
<keyword evidence="11" id="KW-1185">Reference proteome</keyword>
<evidence type="ECO:0000256" key="1">
    <source>
        <dbReference type="ARBA" id="ARBA00004429"/>
    </source>
</evidence>
<organism evidence="10 11">
    <name type="scientific">Aquamicrobium terrae</name>
    <dbReference type="NCBI Taxonomy" id="1324945"/>
    <lineage>
        <taxon>Bacteria</taxon>
        <taxon>Pseudomonadati</taxon>
        <taxon>Pseudomonadota</taxon>
        <taxon>Alphaproteobacteria</taxon>
        <taxon>Hyphomicrobiales</taxon>
        <taxon>Phyllobacteriaceae</taxon>
        <taxon>Aquamicrobium</taxon>
    </lineage>
</organism>
<keyword evidence="5 8" id="KW-0812">Transmembrane</keyword>
<proteinExistence type="inferred from homology"/>
<evidence type="ECO:0000256" key="6">
    <source>
        <dbReference type="ARBA" id="ARBA00022989"/>
    </source>
</evidence>
<accession>A0ABV2N6W4</accession>
<reference evidence="10 11" key="1">
    <citation type="submission" date="2024-06" db="EMBL/GenBank/DDBJ databases">
        <title>Genomic Encyclopedia of Type Strains, Phase IV (KMG-IV): sequencing the most valuable type-strain genomes for metagenomic binning, comparative biology and taxonomic classification.</title>
        <authorList>
            <person name="Goeker M."/>
        </authorList>
    </citation>
    <scope>NUCLEOTIDE SEQUENCE [LARGE SCALE GENOMIC DNA]</scope>
    <source>
        <strain evidence="10 11">DSM 27865</strain>
    </source>
</reference>
<name>A0ABV2N6W4_9HYPH</name>
<dbReference type="CDD" id="cd06261">
    <property type="entry name" value="TM_PBP2"/>
    <property type="match status" value="1"/>
</dbReference>
<feature type="transmembrane region" description="Helical" evidence="8">
    <location>
        <begin position="54"/>
        <end position="78"/>
    </location>
</feature>
<feature type="transmembrane region" description="Helical" evidence="8">
    <location>
        <begin position="84"/>
        <end position="104"/>
    </location>
</feature>
<evidence type="ECO:0000256" key="3">
    <source>
        <dbReference type="ARBA" id="ARBA00022448"/>
    </source>
</evidence>
<evidence type="ECO:0000256" key="5">
    <source>
        <dbReference type="ARBA" id="ARBA00022692"/>
    </source>
</evidence>
<evidence type="ECO:0000256" key="7">
    <source>
        <dbReference type="ARBA" id="ARBA00023136"/>
    </source>
</evidence>
<dbReference type="EMBL" id="JBEPML010000026">
    <property type="protein sequence ID" value="MET3794554.1"/>
    <property type="molecule type" value="Genomic_DNA"/>
</dbReference>
<dbReference type="SUPFAM" id="SSF161098">
    <property type="entry name" value="MetI-like"/>
    <property type="match status" value="1"/>
</dbReference>
<comment type="subcellular location">
    <subcellularLocation>
        <location evidence="1">Cell inner membrane</location>
        <topology evidence="1">Multi-pass membrane protein</topology>
    </subcellularLocation>
    <subcellularLocation>
        <location evidence="8">Cell membrane</location>
        <topology evidence="8">Multi-pass membrane protein</topology>
    </subcellularLocation>
</comment>
<evidence type="ECO:0000313" key="10">
    <source>
        <dbReference type="EMBL" id="MET3794554.1"/>
    </source>
</evidence>
<feature type="transmembrane region" description="Helical" evidence="8">
    <location>
        <begin position="141"/>
        <end position="163"/>
    </location>
</feature>
<dbReference type="PANTHER" id="PTHR30614:SF34">
    <property type="entry name" value="BLR6398 PROTEIN"/>
    <property type="match status" value="1"/>
</dbReference>
<dbReference type="InterPro" id="IPR000515">
    <property type="entry name" value="MetI-like"/>
</dbReference>
<dbReference type="InterPro" id="IPR035906">
    <property type="entry name" value="MetI-like_sf"/>
</dbReference>
<evidence type="ECO:0000313" key="11">
    <source>
        <dbReference type="Proteomes" id="UP001549076"/>
    </source>
</evidence>
<evidence type="ECO:0000256" key="4">
    <source>
        <dbReference type="ARBA" id="ARBA00022475"/>
    </source>
</evidence>
<comment type="caution">
    <text evidence="10">The sequence shown here is derived from an EMBL/GenBank/DDBJ whole genome shotgun (WGS) entry which is preliminary data.</text>
</comment>
<dbReference type="Gene3D" id="1.10.3720.10">
    <property type="entry name" value="MetI-like"/>
    <property type="match status" value="1"/>
</dbReference>
<dbReference type="Proteomes" id="UP001549076">
    <property type="component" value="Unassembled WGS sequence"/>
</dbReference>
<evidence type="ECO:0000256" key="2">
    <source>
        <dbReference type="ARBA" id="ARBA00010072"/>
    </source>
</evidence>
<dbReference type="Pfam" id="PF00528">
    <property type="entry name" value="BPD_transp_1"/>
    <property type="match status" value="1"/>
</dbReference>
<gene>
    <name evidence="10" type="ORF">ABID37_004794</name>
</gene>
<dbReference type="NCBIfam" id="TIGR01726">
    <property type="entry name" value="HEQRo_perm_3TM"/>
    <property type="match status" value="1"/>
</dbReference>
<protein>
    <submittedName>
        <fullName evidence="10">Polar amino acid transport system permease protein</fullName>
    </submittedName>
</protein>
<dbReference type="InterPro" id="IPR010065">
    <property type="entry name" value="AA_ABC_transptr_permease_3TM"/>
</dbReference>
<evidence type="ECO:0000259" key="9">
    <source>
        <dbReference type="PROSITE" id="PS50928"/>
    </source>
</evidence>
<keyword evidence="4" id="KW-1003">Cell membrane</keyword>
<dbReference type="PANTHER" id="PTHR30614">
    <property type="entry name" value="MEMBRANE COMPONENT OF AMINO ACID ABC TRANSPORTER"/>
    <property type="match status" value="1"/>
</dbReference>
<comment type="similarity">
    <text evidence="2">Belongs to the binding-protein-dependent transport system permease family. HisMQ subfamily.</text>
</comment>
<keyword evidence="7 8" id="KW-0472">Membrane</keyword>
<keyword evidence="3 8" id="KW-0813">Transport</keyword>
<feature type="domain" description="ABC transmembrane type-1" evidence="9">
    <location>
        <begin position="16"/>
        <end position="204"/>
    </location>
</feature>
<sequence length="227" mass="24693">MRAFGWSEFLFILSALQWTLLLTAVALVVGGVCGLLVALLRIQSARWMRLLSAGYIELFQGTPLLLQLFVVYFGIGLFGVNVDAWTAAAVALSAHTAAFLGEIWRGSIQAVPRGQWEGAHALALSYGAQLRLVILPQAVRIAIAPTVGFVVQLIKGTSVTALIGFTEITRAGQLVNNVTLSPFIVYGVVAGLYMLLCWPISILSRRLEKGLDRTRRSRPGKTRKQTV</sequence>
<dbReference type="InterPro" id="IPR043429">
    <property type="entry name" value="ArtM/GltK/GlnP/TcyL/YhdX-like"/>
</dbReference>
<feature type="transmembrane region" description="Helical" evidence="8">
    <location>
        <begin position="20"/>
        <end position="42"/>
    </location>
</feature>
<evidence type="ECO:0000256" key="8">
    <source>
        <dbReference type="RuleBase" id="RU363032"/>
    </source>
</evidence>